<dbReference type="InterPro" id="IPR036249">
    <property type="entry name" value="Thioredoxin-like_sf"/>
</dbReference>
<dbReference type="SUPFAM" id="SSF52833">
    <property type="entry name" value="Thioredoxin-like"/>
    <property type="match status" value="1"/>
</dbReference>
<dbReference type="GeneID" id="18245474"/>
<dbReference type="KEGG" id="cten:18245474"/>
<evidence type="ECO:0000313" key="2">
    <source>
        <dbReference type="EMBL" id="EGV65899.1"/>
    </source>
</evidence>
<dbReference type="eggNOG" id="KOG1752">
    <property type="taxonomic scope" value="Eukaryota"/>
</dbReference>
<dbReference type="Pfam" id="PF00462">
    <property type="entry name" value="Glutaredoxin"/>
    <property type="match status" value="1"/>
</dbReference>
<dbReference type="EMBL" id="GL996512">
    <property type="protein sequence ID" value="EGV65899.1"/>
    <property type="molecule type" value="Genomic_DNA"/>
</dbReference>
<protein>
    <recommendedName>
        <fullName evidence="1">Glutaredoxin domain-containing protein</fullName>
    </recommendedName>
</protein>
<evidence type="ECO:0000259" key="1">
    <source>
        <dbReference type="Pfam" id="PF00462"/>
    </source>
</evidence>
<gene>
    <name evidence="2" type="ORF">CANTEDRAFT_101513</name>
</gene>
<dbReference type="HOGENOM" id="CLU_026126_7_2_1"/>
<sequence length="108" mass="12834">MPDYLKRAKELISKNDFLMVSKTWCGDCQYTYRIWDKYHVKSKVHIIELDKFEDQAEASKLESAITELAGRKWVPTIYLKGQRFDEQDLKRWEAEGITENEFKKVGLL</sequence>
<dbReference type="Proteomes" id="UP000000707">
    <property type="component" value="Unassembled WGS sequence"/>
</dbReference>
<dbReference type="AlphaFoldDB" id="G3AYP3"/>
<feature type="domain" description="Glutaredoxin" evidence="1">
    <location>
        <begin position="19"/>
        <end position="82"/>
    </location>
</feature>
<accession>G3AYP3</accession>
<dbReference type="Gene3D" id="3.40.30.10">
    <property type="entry name" value="Glutaredoxin"/>
    <property type="match status" value="1"/>
</dbReference>
<name>G3AYP3_CANTC</name>
<dbReference type="OrthoDB" id="419537at2759"/>
<evidence type="ECO:0000313" key="3">
    <source>
        <dbReference type="Proteomes" id="UP000000707"/>
    </source>
</evidence>
<dbReference type="STRING" id="590646.G3AYP3"/>
<organism evidence="3">
    <name type="scientific">Candida tenuis (strain ATCC 10573 / BCRC 21748 / CBS 615 / JCM 9827 / NBRC 10315 / NRRL Y-1498 / VKM Y-70)</name>
    <name type="common">Yeast</name>
    <name type="synonym">Yamadazyma tenuis</name>
    <dbReference type="NCBI Taxonomy" id="590646"/>
    <lineage>
        <taxon>Eukaryota</taxon>
        <taxon>Fungi</taxon>
        <taxon>Dikarya</taxon>
        <taxon>Ascomycota</taxon>
        <taxon>Saccharomycotina</taxon>
        <taxon>Pichiomycetes</taxon>
        <taxon>Debaryomycetaceae</taxon>
        <taxon>Yamadazyma</taxon>
    </lineage>
</organism>
<proteinExistence type="predicted"/>
<dbReference type="GO" id="GO:0016491">
    <property type="term" value="F:oxidoreductase activity"/>
    <property type="evidence" value="ECO:0007669"/>
    <property type="project" value="UniProtKB-ARBA"/>
</dbReference>
<dbReference type="RefSeq" id="XP_006684473.1">
    <property type="nucleotide sequence ID" value="XM_006684410.1"/>
</dbReference>
<dbReference type="PROSITE" id="PS51354">
    <property type="entry name" value="GLUTAREDOXIN_2"/>
    <property type="match status" value="1"/>
</dbReference>
<keyword evidence="3" id="KW-1185">Reference proteome</keyword>
<dbReference type="InterPro" id="IPR002109">
    <property type="entry name" value="Glutaredoxin"/>
</dbReference>
<reference evidence="2 3" key="1">
    <citation type="journal article" date="2011" name="Proc. Natl. Acad. Sci. U.S.A.">
        <title>Comparative genomics of xylose-fermenting fungi for enhanced biofuel production.</title>
        <authorList>
            <person name="Wohlbach D.J."/>
            <person name="Kuo A."/>
            <person name="Sato T.K."/>
            <person name="Potts K.M."/>
            <person name="Salamov A.A."/>
            <person name="LaButti K.M."/>
            <person name="Sun H."/>
            <person name="Clum A."/>
            <person name="Pangilinan J.L."/>
            <person name="Lindquist E.A."/>
            <person name="Lucas S."/>
            <person name="Lapidus A."/>
            <person name="Jin M."/>
            <person name="Gunawan C."/>
            <person name="Balan V."/>
            <person name="Dale B.E."/>
            <person name="Jeffries T.W."/>
            <person name="Zinkel R."/>
            <person name="Barry K.W."/>
            <person name="Grigoriev I.V."/>
            <person name="Gasch A.P."/>
        </authorList>
    </citation>
    <scope>NUCLEOTIDE SEQUENCE [LARGE SCALE GENOMIC DNA]</scope>
    <source>
        <strain evidence="3">ATCC 10573 / BCRC 21748 / CBS 615 / JCM 9827 / NBRC 10315 / NRRL Y-1498 / VKM Y-70</strain>
    </source>
</reference>